<dbReference type="InterPro" id="IPR058626">
    <property type="entry name" value="MdtA-like_b-barrel"/>
</dbReference>
<evidence type="ECO:0000256" key="1">
    <source>
        <dbReference type="ARBA" id="ARBA00009477"/>
    </source>
</evidence>
<dbReference type="PANTHER" id="PTHR30158">
    <property type="entry name" value="ACRA/E-RELATED COMPONENT OF DRUG EFFLUX TRANSPORTER"/>
    <property type="match status" value="1"/>
</dbReference>
<proteinExistence type="inferred from homology"/>
<comment type="similarity">
    <text evidence="1">Belongs to the membrane fusion protein (MFP) (TC 8.A.1) family.</text>
</comment>
<protein>
    <submittedName>
        <fullName evidence="6">Membrane fusion protein (Multidrug efflux system)</fullName>
    </submittedName>
</protein>
<feature type="domain" description="YknX-like C-terminal permuted SH3-like" evidence="5">
    <location>
        <begin position="311"/>
        <end position="376"/>
    </location>
</feature>
<feature type="chain" id="PRO_5046273681" evidence="2">
    <location>
        <begin position="39"/>
        <end position="388"/>
    </location>
</feature>
<dbReference type="EMBL" id="JAUSWJ010000001">
    <property type="protein sequence ID" value="MDQ0516871.1"/>
    <property type="molecule type" value="Genomic_DNA"/>
</dbReference>
<dbReference type="Gene3D" id="2.40.30.170">
    <property type="match status" value="1"/>
</dbReference>
<dbReference type="Gene3D" id="1.10.287.470">
    <property type="entry name" value="Helix hairpin bin"/>
    <property type="match status" value="1"/>
</dbReference>
<dbReference type="InterPro" id="IPR058625">
    <property type="entry name" value="MdtA-like_BSH"/>
</dbReference>
<name>A0ABU0M7G2_9HYPH</name>
<dbReference type="Gene3D" id="2.40.50.100">
    <property type="match status" value="1"/>
</dbReference>
<dbReference type="Pfam" id="PF25989">
    <property type="entry name" value="YknX_C"/>
    <property type="match status" value="1"/>
</dbReference>
<dbReference type="Proteomes" id="UP001223743">
    <property type="component" value="Unassembled WGS sequence"/>
</dbReference>
<keyword evidence="2" id="KW-0732">Signal</keyword>
<evidence type="ECO:0000313" key="6">
    <source>
        <dbReference type="EMBL" id="MDQ0516871.1"/>
    </source>
</evidence>
<feature type="domain" description="Multidrug resistance protein MdtA-like beta-barrel" evidence="4">
    <location>
        <begin position="220"/>
        <end position="304"/>
    </location>
</feature>
<keyword evidence="7" id="KW-1185">Reference proteome</keyword>
<reference evidence="6 7" key="1">
    <citation type="submission" date="2023-07" db="EMBL/GenBank/DDBJ databases">
        <title>Genomic Encyclopedia of Type Strains, Phase IV (KMG-IV): sequencing the most valuable type-strain genomes for metagenomic binning, comparative biology and taxonomic classification.</title>
        <authorList>
            <person name="Goeker M."/>
        </authorList>
    </citation>
    <scope>NUCLEOTIDE SEQUENCE [LARGE SCALE GENOMIC DNA]</scope>
    <source>
        <strain evidence="6 7">B1-1</strain>
    </source>
</reference>
<dbReference type="Pfam" id="PF25944">
    <property type="entry name" value="Beta-barrel_RND"/>
    <property type="match status" value="1"/>
</dbReference>
<dbReference type="Gene3D" id="2.40.420.20">
    <property type="match status" value="1"/>
</dbReference>
<gene>
    <name evidence="6" type="ORF">QO015_002484</name>
</gene>
<evidence type="ECO:0000313" key="7">
    <source>
        <dbReference type="Proteomes" id="UP001223743"/>
    </source>
</evidence>
<dbReference type="InterPro" id="IPR058637">
    <property type="entry name" value="YknX-like_C"/>
</dbReference>
<evidence type="ECO:0000259" key="3">
    <source>
        <dbReference type="Pfam" id="PF25917"/>
    </source>
</evidence>
<dbReference type="SUPFAM" id="SSF111369">
    <property type="entry name" value="HlyD-like secretion proteins"/>
    <property type="match status" value="1"/>
</dbReference>
<evidence type="ECO:0000259" key="4">
    <source>
        <dbReference type="Pfam" id="PF25944"/>
    </source>
</evidence>
<feature type="signal peptide" evidence="2">
    <location>
        <begin position="1"/>
        <end position="38"/>
    </location>
</feature>
<dbReference type="Pfam" id="PF25917">
    <property type="entry name" value="BSH_RND"/>
    <property type="match status" value="1"/>
</dbReference>
<dbReference type="RefSeq" id="WP_266279057.1">
    <property type="nucleotide sequence ID" value="NZ_JAPKNF010000001.1"/>
</dbReference>
<evidence type="ECO:0000256" key="2">
    <source>
        <dbReference type="SAM" id="SignalP"/>
    </source>
</evidence>
<dbReference type="InterPro" id="IPR006143">
    <property type="entry name" value="RND_pump_MFP"/>
</dbReference>
<organism evidence="6 7">
    <name type="scientific">Kaistia geumhonensis</name>
    <dbReference type="NCBI Taxonomy" id="410839"/>
    <lineage>
        <taxon>Bacteria</taxon>
        <taxon>Pseudomonadati</taxon>
        <taxon>Pseudomonadota</taxon>
        <taxon>Alphaproteobacteria</taxon>
        <taxon>Hyphomicrobiales</taxon>
        <taxon>Kaistiaceae</taxon>
        <taxon>Kaistia</taxon>
    </lineage>
</organism>
<sequence>MTKGGRNLVTGAARHAPRLGAAMMVAALLLAPPSSAFAQTTPDAAQPVRVGTVAAELKPINPAKEFVGRIEAKERVEIRARVTGYLQDVLFKDGQMVKEGDLLYRIEREPFEAALSQAEGSLDKARGQAAFADAQLARAEELLKSQTGTQATRDQRLAEQLTAKGDVVIGESNVANARINLGYTEIRSPIAGLIGRTSVTRGNVVGPNSGVLTTIVSQDPMYVTIPVSQREFLSLQEEDRARGGDLLEAIIRFSDGSLYDQTGKIDFIGVTVDRATDSVTVRAVVPNPKGRLIDGQLVNVSLQLEAPVEQIVIPQAALIADQKGVYVFVVEDGKAAVRRVTLGTESGTGATVESGLEPGDQVIVEGMTTLRPGTPVAPYPAATLPGAG</sequence>
<evidence type="ECO:0000259" key="5">
    <source>
        <dbReference type="Pfam" id="PF25989"/>
    </source>
</evidence>
<dbReference type="PANTHER" id="PTHR30158:SF3">
    <property type="entry name" value="MULTIDRUG EFFLUX PUMP SUBUNIT ACRA-RELATED"/>
    <property type="match status" value="1"/>
</dbReference>
<accession>A0ABU0M7G2</accession>
<dbReference type="NCBIfam" id="TIGR01730">
    <property type="entry name" value="RND_mfp"/>
    <property type="match status" value="1"/>
</dbReference>
<comment type="caution">
    <text evidence="6">The sequence shown here is derived from an EMBL/GenBank/DDBJ whole genome shotgun (WGS) entry which is preliminary data.</text>
</comment>
<feature type="domain" description="Multidrug resistance protein MdtA-like barrel-sandwich hybrid" evidence="3">
    <location>
        <begin position="75"/>
        <end position="206"/>
    </location>
</feature>